<dbReference type="AlphaFoldDB" id="A0A6G1GYK2"/>
<evidence type="ECO:0000313" key="3">
    <source>
        <dbReference type="Proteomes" id="UP000800041"/>
    </source>
</evidence>
<evidence type="ECO:0000256" key="1">
    <source>
        <dbReference type="SAM" id="MobiDB-lite"/>
    </source>
</evidence>
<protein>
    <submittedName>
        <fullName evidence="2">Uncharacterized protein</fullName>
    </submittedName>
</protein>
<dbReference type="OrthoDB" id="20872at2759"/>
<name>A0A6G1GYK2_9PEZI</name>
<keyword evidence="3" id="KW-1185">Reference proteome</keyword>
<accession>A0A6G1GYK2</accession>
<evidence type="ECO:0000313" key="2">
    <source>
        <dbReference type="EMBL" id="KAF1985808.1"/>
    </source>
</evidence>
<dbReference type="Proteomes" id="UP000800041">
    <property type="component" value="Unassembled WGS sequence"/>
</dbReference>
<dbReference type="PANTHER" id="PTHR35391:SF7">
    <property type="entry name" value="C2H2-TYPE DOMAIN-CONTAINING PROTEIN"/>
    <property type="match status" value="1"/>
</dbReference>
<reference evidence="2" key="1">
    <citation type="journal article" date="2020" name="Stud. Mycol.">
        <title>101 Dothideomycetes genomes: a test case for predicting lifestyles and emergence of pathogens.</title>
        <authorList>
            <person name="Haridas S."/>
            <person name="Albert R."/>
            <person name="Binder M."/>
            <person name="Bloem J."/>
            <person name="Labutti K."/>
            <person name="Salamov A."/>
            <person name="Andreopoulos B."/>
            <person name="Baker S."/>
            <person name="Barry K."/>
            <person name="Bills G."/>
            <person name="Bluhm B."/>
            <person name="Cannon C."/>
            <person name="Castanera R."/>
            <person name="Culley D."/>
            <person name="Daum C."/>
            <person name="Ezra D."/>
            <person name="Gonzalez J."/>
            <person name="Henrissat B."/>
            <person name="Kuo A."/>
            <person name="Liang C."/>
            <person name="Lipzen A."/>
            <person name="Lutzoni F."/>
            <person name="Magnuson J."/>
            <person name="Mondo S."/>
            <person name="Nolan M."/>
            <person name="Ohm R."/>
            <person name="Pangilinan J."/>
            <person name="Park H.-J."/>
            <person name="Ramirez L."/>
            <person name="Alfaro M."/>
            <person name="Sun H."/>
            <person name="Tritt A."/>
            <person name="Yoshinaga Y."/>
            <person name="Zwiers L.-H."/>
            <person name="Turgeon B."/>
            <person name="Goodwin S."/>
            <person name="Spatafora J."/>
            <person name="Crous P."/>
            <person name="Grigoriev I."/>
        </authorList>
    </citation>
    <scope>NUCLEOTIDE SEQUENCE</scope>
    <source>
        <strain evidence="2">CBS 113979</strain>
    </source>
</reference>
<dbReference type="EMBL" id="ML977160">
    <property type="protein sequence ID" value="KAF1985808.1"/>
    <property type="molecule type" value="Genomic_DNA"/>
</dbReference>
<gene>
    <name evidence="2" type="ORF">K402DRAFT_404930</name>
</gene>
<feature type="compositionally biased region" description="Low complexity" evidence="1">
    <location>
        <begin position="173"/>
        <end position="186"/>
    </location>
</feature>
<sequence>MKYCDSFGTYWRGWDRALIQYREKKFPPSFKSFTWSPVSSRLRLVISANTTCRLPQLRHLLDALQRPARNLGDQIGQTDVQEEFSKYKIWAGNVGAAHTGKRYEISLDYRLREASFLAHQVVKLLKTLSEKLENASSLVRGRRTPFEEYVGQSEEVTSSSSPSEANEEEEDAQSSPWDISSSSSDSNGTHGEKEPAVGFDSTSGRIAKLLQLRSHELPRLLASIKFTISCLYRIPIRKPAPFDRFKDDDARLEWSSYQHFDVLYVTDKFPRLDPDVAIRLGKMITRRRQLLHYRQTHNKRLQPARVEIASVSKLSETGTMIVPPKAEQGSQIMASQMASSHFTSHSKATTFESGLYLSRPTQETINPMDLFTPSIADSEMSVASSFAGKELRIKIPPRPTNDNGAELNHFVCPYCLISKQIPSERSMFWKTFNPMSARTRIATLATIYLTADKSGTSTKANVTG</sequence>
<organism evidence="2 3">
    <name type="scientific">Aulographum hederae CBS 113979</name>
    <dbReference type="NCBI Taxonomy" id="1176131"/>
    <lineage>
        <taxon>Eukaryota</taxon>
        <taxon>Fungi</taxon>
        <taxon>Dikarya</taxon>
        <taxon>Ascomycota</taxon>
        <taxon>Pezizomycotina</taxon>
        <taxon>Dothideomycetes</taxon>
        <taxon>Pleosporomycetidae</taxon>
        <taxon>Aulographales</taxon>
        <taxon>Aulographaceae</taxon>
    </lineage>
</organism>
<proteinExistence type="predicted"/>
<feature type="compositionally biased region" description="Low complexity" evidence="1">
    <location>
        <begin position="153"/>
        <end position="164"/>
    </location>
</feature>
<feature type="region of interest" description="Disordered" evidence="1">
    <location>
        <begin position="149"/>
        <end position="199"/>
    </location>
</feature>
<dbReference type="PANTHER" id="PTHR35391">
    <property type="entry name" value="C2H2-TYPE DOMAIN-CONTAINING PROTEIN-RELATED"/>
    <property type="match status" value="1"/>
</dbReference>